<evidence type="ECO:0000313" key="3">
    <source>
        <dbReference type="Proteomes" id="UP000604046"/>
    </source>
</evidence>
<comment type="caution">
    <text evidence="2">The sequence shown here is derived from an EMBL/GenBank/DDBJ whole genome shotgun (WGS) entry which is preliminary data.</text>
</comment>
<dbReference type="AlphaFoldDB" id="A0A812LD80"/>
<dbReference type="Proteomes" id="UP000604046">
    <property type="component" value="Unassembled WGS sequence"/>
</dbReference>
<proteinExistence type="predicted"/>
<feature type="compositionally biased region" description="Polar residues" evidence="1">
    <location>
        <begin position="18"/>
        <end position="27"/>
    </location>
</feature>
<feature type="non-terminal residue" evidence="2">
    <location>
        <position position="1"/>
    </location>
</feature>
<organism evidence="2 3">
    <name type="scientific">Symbiodinium natans</name>
    <dbReference type="NCBI Taxonomy" id="878477"/>
    <lineage>
        <taxon>Eukaryota</taxon>
        <taxon>Sar</taxon>
        <taxon>Alveolata</taxon>
        <taxon>Dinophyceae</taxon>
        <taxon>Suessiales</taxon>
        <taxon>Symbiodiniaceae</taxon>
        <taxon>Symbiodinium</taxon>
    </lineage>
</organism>
<gene>
    <name evidence="2" type="ORF">SNAT2548_LOCUS10681</name>
</gene>
<keyword evidence="3" id="KW-1185">Reference proteome</keyword>
<name>A0A812LD80_9DINO</name>
<evidence type="ECO:0000256" key="1">
    <source>
        <dbReference type="SAM" id="MobiDB-lite"/>
    </source>
</evidence>
<dbReference type="EMBL" id="CAJNDS010000891">
    <property type="protein sequence ID" value="CAE7239782.1"/>
    <property type="molecule type" value="Genomic_DNA"/>
</dbReference>
<reference evidence="2" key="1">
    <citation type="submission" date="2021-02" db="EMBL/GenBank/DDBJ databases">
        <authorList>
            <person name="Dougan E. K."/>
            <person name="Rhodes N."/>
            <person name="Thang M."/>
            <person name="Chan C."/>
        </authorList>
    </citation>
    <scope>NUCLEOTIDE SEQUENCE</scope>
</reference>
<evidence type="ECO:0000313" key="2">
    <source>
        <dbReference type="EMBL" id="CAE7239782.1"/>
    </source>
</evidence>
<accession>A0A812LD80</accession>
<protein>
    <submittedName>
        <fullName evidence="2">Uncharacterized protein</fullName>
    </submittedName>
</protein>
<sequence length="107" mass="11432">VLQGCAPKEEVDEIPTESGGQMSGNRTRYSAAGCDLANSTETDFDPVEVGPCVSSDVAESSYQFRCVHSNGAANITFARYSARSCTGEPADYYSFEANKCVPEDDSL</sequence>
<feature type="region of interest" description="Disordered" evidence="1">
    <location>
        <begin position="1"/>
        <end position="27"/>
    </location>
</feature>